<dbReference type="GO" id="GO:0004497">
    <property type="term" value="F:monooxygenase activity"/>
    <property type="evidence" value="ECO:0007669"/>
    <property type="project" value="UniProtKB-KW"/>
</dbReference>
<dbReference type="Gene3D" id="3.50.50.60">
    <property type="entry name" value="FAD/NAD(P)-binding domain"/>
    <property type="match status" value="1"/>
</dbReference>
<comment type="cofactor">
    <cofactor evidence="1">
        <name>FAD</name>
        <dbReference type="ChEBI" id="CHEBI:57692"/>
    </cofactor>
</comment>
<dbReference type="AlphaFoldDB" id="A0AAJ0A090"/>
<evidence type="ECO:0000313" key="4">
    <source>
        <dbReference type="Proteomes" id="UP001243989"/>
    </source>
</evidence>
<comment type="caution">
    <text evidence="3">The sequence shown here is derived from an EMBL/GenBank/DDBJ whole genome shotgun (WGS) entry which is preliminary data.</text>
</comment>
<keyword evidence="2" id="KW-0560">Oxidoreductase</keyword>
<sequence>MGLKVIIACESIFSLPLAKMLEQFDIEYILLEPHSTIAPQFGASIGLLPNGLRILDQLVCYEKIKEAAGDVSYRTILCLFSGNTWTDTQPVSFSQLGYPQIFVDRKTLQQVLFDKFKFKDRVLTTQVVVSVDLLGEQATFHTQDASVHTVHTGDIVFGADGVHSAIRGEMHYFAVSDFHLGLQSESECIFGVSKRPTGLPGTAIQVNSFFKSCNYMVLSAPNNSLYWFLFTSFARLYGKAIPEFTKEYKLALAENHFDEQVTETFRDIHANRLQTTLVALAGHVFPRSYFQGVLIIGKAAHKFLFTEVQAKRFIRAEAAETFFFSRVLVDYFFTRLSQSLIWGLIIKNMETGPTIDDIPIPKRCEKAVIRHRETTNKRSWSFWSLVTLGPGILTLLQYSTISWIRTSCTSRD</sequence>
<protein>
    <recommendedName>
        <fullName evidence="5">FAD-binding domain-containing protein</fullName>
    </recommendedName>
</protein>
<proteinExistence type="predicted"/>
<dbReference type="SUPFAM" id="SSF51905">
    <property type="entry name" value="FAD/NAD(P)-binding domain"/>
    <property type="match status" value="1"/>
</dbReference>
<evidence type="ECO:0000313" key="3">
    <source>
        <dbReference type="EMBL" id="KAK1641495.1"/>
    </source>
</evidence>
<evidence type="ECO:0008006" key="5">
    <source>
        <dbReference type="Google" id="ProtNLM"/>
    </source>
</evidence>
<dbReference type="Proteomes" id="UP001243989">
    <property type="component" value="Unassembled WGS sequence"/>
</dbReference>
<dbReference type="PANTHER" id="PTHR47356:SF2">
    <property type="entry name" value="FAD-BINDING DOMAIN-CONTAINING PROTEIN-RELATED"/>
    <property type="match status" value="1"/>
</dbReference>
<evidence type="ECO:0000256" key="2">
    <source>
        <dbReference type="ARBA" id="ARBA00023033"/>
    </source>
</evidence>
<keyword evidence="4" id="KW-1185">Reference proteome</keyword>
<dbReference type="RefSeq" id="XP_060450102.1">
    <property type="nucleotide sequence ID" value="XM_060594864.1"/>
</dbReference>
<gene>
    <name evidence="3" type="ORF">BDP81DRAFT_478845</name>
</gene>
<reference evidence="3" key="1">
    <citation type="submission" date="2021-06" db="EMBL/GenBank/DDBJ databases">
        <title>Comparative genomics, transcriptomics and evolutionary studies reveal genomic signatures of adaptation to plant cell wall in hemibiotrophic fungi.</title>
        <authorList>
            <consortium name="DOE Joint Genome Institute"/>
            <person name="Baroncelli R."/>
            <person name="Diaz J.F."/>
            <person name="Benocci T."/>
            <person name="Peng M."/>
            <person name="Battaglia E."/>
            <person name="Haridas S."/>
            <person name="Andreopoulos W."/>
            <person name="Labutti K."/>
            <person name="Pangilinan J."/>
            <person name="Floch G.L."/>
            <person name="Makela M.R."/>
            <person name="Henrissat B."/>
            <person name="Grigoriev I.V."/>
            <person name="Crouch J.A."/>
            <person name="De Vries R.P."/>
            <person name="Sukno S.A."/>
            <person name="Thon M.R."/>
        </authorList>
    </citation>
    <scope>NUCLEOTIDE SEQUENCE</scope>
    <source>
        <strain evidence="3">CBS 102054</strain>
    </source>
</reference>
<dbReference type="PANTHER" id="PTHR47356">
    <property type="entry name" value="FAD-DEPENDENT MONOOXYGENASE ASQG-RELATED"/>
    <property type="match status" value="1"/>
</dbReference>
<accession>A0AAJ0A090</accession>
<name>A0AAJ0A090_9PEZI</name>
<dbReference type="InterPro" id="IPR036188">
    <property type="entry name" value="FAD/NAD-bd_sf"/>
</dbReference>
<keyword evidence="2" id="KW-0503">Monooxygenase</keyword>
<dbReference type="InterPro" id="IPR050562">
    <property type="entry name" value="FAD_mOase_fung"/>
</dbReference>
<organism evidence="3 4">
    <name type="scientific">Colletotrichum phormii</name>
    <dbReference type="NCBI Taxonomy" id="359342"/>
    <lineage>
        <taxon>Eukaryota</taxon>
        <taxon>Fungi</taxon>
        <taxon>Dikarya</taxon>
        <taxon>Ascomycota</taxon>
        <taxon>Pezizomycotina</taxon>
        <taxon>Sordariomycetes</taxon>
        <taxon>Hypocreomycetidae</taxon>
        <taxon>Glomerellales</taxon>
        <taxon>Glomerellaceae</taxon>
        <taxon>Colletotrichum</taxon>
        <taxon>Colletotrichum acutatum species complex</taxon>
    </lineage>
</organism>
<dbReference type="EMBL" id="JAHMHQ010000003">
    <property type="protein sequence ID" value="KAK1641495.1"/>
    <property type="molecule type" value="Genomic_DNA"/>
</dbReference>
<dbReference type="GeneID" id="85479726"/>
<evidence type="ECO:0000256" key="1">
    <source>
        <dbReference type="ARBA" id="ARBA00001974"/>
    </source>
</evidence>